<evidence type="ECO:0000256" key="1">
    <source>
        <dbReference type="SAM" id="MobiDB-lite"/>
    </source>
</evidence>
<proteinExistence type="predicted"/>
<dbReference type="EMBL" id="JADNYJ010000064">
    <property type="protein sequence ID" value="KAF8894331.1"/>
    <property type="molecule type" value="Genomic_DNA"/>
</dbReference>
<dbReference type="OrthoDB" id="5582146at2759"/>
<dbReference type="AlphaFoldDB" id="A0A9P5NMQ4"/>
<name>A0A9P5NMQ4_GYMJU</name>
<sequence length="382" mass="42599">EDSHTTNHSPLNSPSILKPYPLHPPHAFTDPLPLSPRRRRKLSQPKQPPQLPQALVMSEKVNMQGPNPDSASRNESNQSPESISGTIAEDGVWNLPDSFIAIYVCAWDARERPLFTKHWYVIFISQKVRHDWNMLLFPPSSRSLHSSYSGPGYPIPLPPTPPVFAKPLPLHQRHSSHSAHLYPSPLPNEVFPLELYLSDIFSATRHHPRLDAMMLTARSKQDAEDLIRASRVIGRDLTGMELLRPPVWSDVDEALSSHESEDLLSKDYVRLSRLESVVSALSSLPAASRENLLGETSENANEPVETPVLDVSEVDIARIVPRVISHRVRMRNGPEDEVLASALYGATFKPKVPQDAMSELDQVAANKLQSVKAVLVDILSEV</sequence>
<dbReference type="Proteomes" id="UP000724874">
    <property type="component" value="Unassembled WGS sequence"/>
</dbReference>
<accession>A0A9P5NMQ4</accession>
<gene>
    <name evidence="2" type="ORF">CPB84DRAFT_1782817</name>
</gene>
<organism evidence="2 3">
    <name type="scientific">Gymnopilus junonius</name>
    <name type="common">Spectacular rustgill mushroom</name>
    <name type="synonym">Gymnopilus spectabilis subsp. junonius</name>
    <dbReference type="NCBI Taxonomy" id="109634"/>
    <lineage>
        <taxon>Eukaryota</taxon>
        <taxon>Fungi</taxon>
        <taxon>Dikarya</taxon>
        <taxon>Basidiomycota</taxon>
        <taxon>Agaricomycotina</taxon>
        <taxon>Agaricomycetes</taxon>
        <taxon>Agaricomycetidae</taxon>
        <taxon>Agaricales</taxon>
        <taxon>Agaricineae</taxon>
        <taxon>Hymenogastraceae</taxon>
        <taxon>Gymnopilus</taxon>
    </lineage>
</organism>
<feature type="compositionally biased region" description="Polar residues" evidence="1">
    <location>
        <begin position="1"/>
        <end position="15"/>
    </location>
</feature>
<keyword evidence="3" id="KW-1185">Reference proteome</keyword>
<protein>
    <submittedName>
        <fullName evidence="2">Uncharacterized protein</fullName>
    </submittedName>
</protein>
<reference evidence="2" key="1">
    <citation type="submission" date="2020-11" db="EMBL/GenBank/DDBJ databases">
        <authorList>
            <consortium name="DOE Joint Genome Institute"/>
            <person name="Ahrendt S."/>
            <person name="Riley R."/>
            <person name="Andreopoulos W."/>
            <person name="LaButti K."/>
            <person name="Pangilinan J."/>
            <person name="Ruiz-duenas F.J."/>
            <person name="Barrasa J.M."/>
            <person name="Sanchez-Garcia M."/>
            <person name="Camarero S."/>
            <person name="Miyauchi S."/>
            <person name="Serrano A."/>
            <person name="Linde D."/>
            <person name="Babiker R."/>
            <person name="Drula E."/>
            <person name="Ayuso-Fernandez I."/>
            <person name="Pacheco R."/>
            <person name="Padilla G."/>
            <person name="Ferreira P."/>
            <person name="Barriuso J."/>
            <person name="Kellner H."/>
            <person name="Castanera R."/>
            <person name="Alfaro M."/>
            <person name="Ramirez L."/>
            <person name="Pisabarro A.G."/>
            <person name="Kuo A."/>
            <person name="Tritt A."/>
            <person name="Lipzen A."/>
            <person name="He G."/>
            <person name="Yan M."/>
            <person name="Ng V."/>
            <person name="Cullen D."/>
            <person name="Martin F."/>
            <person name="Rosso M.-N."/>
            <person name="Henrissat B."/>
            <person name="Hibbett D."/>
            <person name="Martinez A.T."/>
            <person name="Grigoriev I.V."/>
        </authorList>
    </citation>
    <scope>NUCLEOTIDE SEQUENCE</scope>
    <source>
        <strain evidence="2">AH 44721</strain>
    </source>
</reference>
<evidence type="ECO:0000313" key="3">
    <source>
        <dbReference type="Proteomes" id="UP000724874"/>
    </source>
</evidence>
<evidence type="ECO:0000313" key="2">
    <source>
        <dbReference type="EMBL" id="KAF8894331.1"/>
    </source>
</evidence>
<feature type="region of interest" description="Disordered" evidence="1">
    <location>
        <begin position="1"/>
        <end position="84"/>
    </location>
</feature>
<comment type="caution">
    <text evidence="2">The sequence shown here is derived from an EMBL/GenBank/DDBJ whole genome shotgun (WGS) entry which is preliminary data.</text>
</comment>
<feature type="compositionally biased region" description="Polar residues" evidence="1">
    <location>
        <begin position="64"/>
        <end position="84"/>
    </location>
</feature>
<feature type="non-terminal residue" evidence="2">
    <location>
        <position position="382"/>
    </location>
</feature>